<sequence length="314" mass="36293">MNTPVFVISGLLESGKTTLIKNMFLSPEFKAGGPTLLILCEEGEEEYEREFLTEANITKVVVEGREKFTPSLLKNYEALYHPRQVVIEYNGTWEMSVLLDTKPPVNWELASIYSLVNSKTAELYLTNMRSMFMEQISLSSLIIFNRCDDSVNRGMLRRNIKALNMGAQIVFEREDGSIVEETTEDLPFDVNKNVIDISDEDYGVWFIDTLDHPENYSGKKVKFKAQVFLDPNLPKKTFVPGRFAMTCCADDIQFLGHDCRYEMKKLNFKTKDWVDVEARMEYEFSTEYGEDVPVLYLENIRKAPKAKDEIVYFM</sequence>
<feature type="domain" description="DUF1980" evidence="2">
    <location>
        <begin position="183"/>
        <end position="312"/>
    </location>
</feature>
<feature type="domain" description="CobW/HypB/UreG nucleotide-binding" evidence="1">
    <location>
        <begin position="4"/>
        <end position="170"/>
    </location>
</feature>
<proteinExistence type="predicted"/>
<accession>A0A3E3DVQ3</accession>
<dbReference type="Pfam" id="PF21537">
    <property type="entry name" value="DUF1980_C"/>
    <property type="match status" value="1"/>
</dbReference>
<reference evidence="3 4" key="1">
    <citation type="submission" date="2018-08" db="EMBL/GenBank/DDBJ databases">
        <title>A genome reference for cultivated species of the human gut microbiota.</title>
        <authorList>
            <person name="Zou Y."/>
            <person name="Xue W."/>
            <person name="Luo G."/>
        </authorList>
    </citation>
    <scope>NUCLEOTIDE SEQUENCE [LARGE SCALE GENOMIC DNA]</scope>
    <source>
        <strain evidence="3 4">AM25-6</strain>
    </source>
</reference>
<dbReference type="PANTHER" id="PTHR40047">
    <property type="entry name" value="UPF0703 PROTEIN YCGQ"/>
    <property type="match status" value="1"/>
</dbReference>
<dbReference type="InterPro" id="IPR048447">
    <property type="entry name" value="DUF1980_C"/>
</dbReference>
<dbReference type="GeneID" id="98000278"/>
<organism evidence="3 4">
    <name type="scientific">Anaerofustis stercorihominis</name>
    <dbReference type="NCBI Taxonomy" id="214853"/>
    <lineage>
        <taxon>Bacteria</taxon>
        <taxon>Bacillati</taxon>
        <taxon>Bacillota</taxon>
        <taxon>Clostridia</taxon>
        <taxon>Eubacteriales</taxon>
        <taxon>Eubacteriaceae</taxon>
        <taxon>Anaerofustis</taxon>
    </lineage>
</organism>
<evidence type="ECO:0000313" key="3">
    <source>
        <dbReference type="EMBL" id="RGD73330.1"/>
    </source>
</evidence>
<dbReference type="InterPro" id="IPR052955">
    <property type="entry name" value="UPF0703_membrane_permease"/>
</dbReference>
<gene>
    <name evidence="3" type="ORF">DW687_09830</name>
</gene>
<dbReference type="SUPFAM" id="SSF52540">
    <property type="entry name" value="P-loop containing nucleoside triphosphate hydrolases"/>
    <property type="match status" value="1"/>
</dbReference>
<evidence type="ECO:0000259" key="1">
    <source>
        <dbReference type="Pfam" id="PF02492"/>
    </source>
</evidence>
<comment type="caution">
    <text evidence="3">The sequence shown here is derived from an EMBL/GenBank/DDBJ whole genome shotgun (WGS) entry which is preliminary data.</text>
</comment>
<dbReference type="PANTHER" id="PTHR40047:SF1">
    <property type="entry name" value="UPF0703 PROTEIN YCGQ"/>
    <property type="match status" value="1"/>
</dbReference>
<dbReference type="Gene3D" id="3.40.50.300">
    <property type="entry name" value="P-loop containing nucleotide triphosphate hydrolases"/>
    <property type="match status" value="1"/>
</dbReference>
<evidence type="ECO:0000313" key="4">
    <source>
        <dbReference type="Proteomes" id="UP000261212"/>
    </source>
</evidence>
<dbReference type="InterPro" id="IPR027417">
    <property type="entry name" value="P-loop_NTPase"/>
</dbReference>
<dbReference type="InterPro" id="IPR003495">
    <property type="entry name" value="CobW/HypB/UreG_nucleotide-bd"/>
</dbReference>
<dbReference type="RefSeq" id="WP_007049937.1">
    <property type="nucleotide sequence ID" value="NZ_CABKNJ010000001.1"/>
</dbReference>
<dbReference type="Proteomes" id="UP000261212">
    <property type="component" value="Unassembled WGS sequence"/>
</dbReference>
<dbReference type="Pfam" id="PF02492">
    <property type="entry name" value="cobW"/>
    <property type="match status" value="1"/>
</dbReference>
<evidence type="ECO:0000259" key="2">
    <source>
        <dbReference type="Pfam" id="PF21537"/>
    </source>
</evidence>
<name>A0A3E3DVQ3_9FIRM</name>
<dbReference type="AlphaFoldDB" id="A0A3E3DVQ3"/>
<protein>
    <submittedName>
        <fullName evidence="3">GTPase</fullName>
    </submittedName>
</protein>
<dbReference type="EMBL" id="QUSM01000006">
    <property type="protein sequence ID" value="RGD73330.1"/>
    <property type="molecule type" value="Genomic_DNA"/>
</dbReference>